<dbReference type="PANTHER" id="PTHR11915">
    <property type="entry name" value="SPECTRIN/FILAMIN RELATED CYTOSKELETAL PROTEIN"/>
    <property type="match status" value="1"/>
</dbReference>
<feature type="domain" description="EF-hand" evidence="6">
    <location>
        <begin position="377"/>
        <end position="412"/>
    </location>
</feature>
<dbReference type="PeptideAtlas" id="B7Z2W3"/>
<dbReference type="InterPro" id="IPR018247">
    <property type="entry name" value="EF_Hand_1_Ca_BS"/>
</dbReference>
<reference evidence="7" key="1">
    <citation type="submission" date="2007-10" db="EMBL/GenBank/DDBJ databases">
        <title>NEDO human cDNA sequencing project focused on splicing variants.</title>
        <authorList>
            <person name="Wakamatsu A."/>
            <person name="Yamamoto J."/>
            <person name="Kimura K."/>
            <person name="Ishii S."/>
            <person name="Watanabe K."/>
            <person name="Sugiyama A."/>
            <person name="Murakawa K."/>
            <person name="Kaida T."/>
            <person name="Tsuchiya K."/>
            <person name="Fukuzumi Y."/>
            <person name="Kumagai A."/>
            <person name="Oishi Y."/>
            <person name="Yamamoto S."/>
            <person name="Ono Y."/>
            <person name="Komori Y."/>
            <person name="Yamazaki M."/>
            <person name="Kisu Y."/>
            <person name="Nishikawa T."/>
            <person name="Sugano S."/>
            <person name="Nomura N."/>
            <person name="Isogai T."/>
        </authorList>
    </citation>
    <scope>NUCLEOTIDE SEQUENCE</scope>
    <source>
        <tissue evidence="7">Brain</tissue>
    </source>
</reference>
<evidence type="ECO:0000256" key="4">
    <source>
        <dbReference type="ARBA" id="ARBA00023203"/>
    </source>
</evidence>
<evidence type="ECO:0000259" key="6">
    <source>
        <dbReference type="PROSITE" id="PS50222"/>
    </source>
</evidence>
<dbReference type="IntAct" id="B7Z2W3">
    <property type="interactions" value="1"/>
</dbReference>
<dbReference type="Pfam" id="PF13405">
    <property type="entry name" value="EF-hand_6"/>
    <property type="match status" value="1"/>
</dbReference>
<dbReference type="CDD" id="cd00051">
    <property type="entry name" value="EFh"/>
    <property type="match status" value="1"/>
</dbReference>
<dbReference type="PROSITE" id="PS50222">
    <property type="entry name" value="EF_HAND_2"/>
    <property type="match status" value="1"/>
</dbReference>
<keyword evidence="1" id="KW-0479">Metal-binding</keyword>
<dbReference type="FunFam" id="1.20.58.60:FF:000005">
    <property type="entry name" value="Actinin alpha 1"/>
    <property type="match status" value="1"/>
</dbReference>
<dbReference type="SMART" id="SM00054">
    <property type="entry name" value="EFh"/>
    <property type="match status" value="1"/>
</dbReference>
<dbReference type="Gene3D" id="1.20.58.60">
    <property type="match status" value="3"/>
</dbReference>
<dbReference type="FunFam" id="1.20.58.60:FF:000003">
    <property type="entry name" value="Actinin, alpha 1"/>
    <property type="match status" value="1"/>
</dbReference>
<dbReference type="PROSITE" id="PS00018">
    <property type="entry name" value="EF_HAND_1"/>
    <property type="match status" value="1"/>
</dbReference>
<evidence type="ECO:0000256" key="1">
    <source>
        <dbReference type="ARBA" id="ARBA00022723"/>
    </source>
</evidence>
<dbReference type="InterPro" id="IPR011992">
    <property type="entry name" value="EF-hand-dom_pair"/>
</dbReference>
<keyword evidence="4" id="KW-0009">Actin-binding</keyword>
<dbReference type="FunFam" id="1.20.58.60:FF:000004">
    <property type="entry name" value="Actinin alpha 1"/>
    <property type="match status" value="1"/>
</dbReference>
<protein>
    <submittedName>
        <fullName evidence="7">cDNA FLJ54432, highly similar to Alpha-actinin-1</fullName>
    </submittedName>
</protein>
<sequence>MSGPCPSTRPRAAAPTTWIPPTSLALLHRHLPTTTRAAEGRQSKEAMLRQKDYETATLSEIKALLKKHEAFESDLAAHQDRVEQIAAIAQELNELDYYDSPSVNARCQKICDQWDNLGALTQKRREALERTEKLLETIDQLYLEYAKRAAPFNNWMEGAMEDLQDTFIVHTIEEIQGLTTAHEQFKATLPDADKERLAILGIHNEVSKIVQTYHVNMAGTNPYTTITPQEINGKWDHVRQLVPRRDQALTEEHARQQHNERLRKQFGAQANVIGPWIQTKMEEIGRISIEMHGTLEDQLSHLRQYEKSIVNYKPKIDQLEGDHQLIQEALIFDNKHTNYTMEHIRVGWEQLLTTIARTINEVENQILTRDAKGISQEQMNEFRASFNHFDRDHSGTLGPEEFKACLISLGYDIGNDPQVLASCMEHAQGWRLGQEIMRFSFFSSLCLDLLSPSCGPWGSSSPAVSVCPITGPPSALCCLSWQPTGCPLSSVLAALHPMGGFLHLPALSSSCLWTFPPMCVRIFSYVPLPILTPKTINLIPVLAICSCLPGPGPALPLPAFPTLLVSWYHCPPQKKTGMMDTDDFRACLISMGYNMVT</sequence>
<evidence type="ECO:0000256" key="5">
    <source>
        <dbReference type="SAM" id="Coils"/>
    </source>
</evidence>
<dbReference type="Gene3D" id="1.10.238.10">
    <property type="entry name" value="EF-hand"/>
    <property type="match status" value="1"/>
</dbReference>
<keyword evidence="3" id="KW-0106">Calcium</keyword>
<dbReference type="GO" id="GO:0043226">
    <property type="term" value="C:organelle"/>
    <property type="evidence" value="ECO:0007669"/>
    <property type="project" value="UniProtKB-ARBA"/>
</dbReference>
<dbReference type="GO" id="GO:0005737">
    <property type="term" value="C:cytoplasm"/>
    <property type="evidence" value="ECO:0007669"/>
    <property type="project" value="UniProtKB-ARBA"/>
</dbReference>
<dbReference type="CDD" id="cd00176">
    <property type="entry name" value="SPEC"/>
    <property type="match status" value="1"/>
</dbReference>
<keyword evidence="5" id="KW-0175">Coiled coil</keyword>
<name>B7Z2W3_HUMAN</name>
<dbReference type="FunFam" id="1.10.238.10:FF:000105">
    <property type="entry name" value="Actinin, alpha 1"/>
    <property type="match status" value="1"/>
</dbReference>
<dbReference type="AlphaFoldDB" id="B7Z2W3"/>
<evidence type="ECO:0000256" key="2">
    <source>
        <dbReference type="ARBA" id="ARBA00022737"/>
    </source>
</evidence>
<dbReference type="EMBL" id="AK295175">
    <property type="protein sequence ID" value="BAH11999.1"/>
    <property type="molecule type" value="mRNA"/>
</dbReference>
<dbReference type="SUPFAM" id="SSF47473">
    <property type="entry name" value="EF-hand"/>
    <property type="match status" value="1"/>
</dbReference>
<keyword evidence="2" id="KW-0677">Repeat</keyword>
<dbReference type="GO" id="GO:0003779">
    <property type="term" value="F:actin binding"/>
    <property type="evidence" value="ECO:0007669"/>
    <property type="project" value="UniProtKB-KW"/>
</dbReference>
<accession>B7Z2W3</accession>
<organism evidence="7">
    <name type="scientific">Homo sapiens</name>
    <name type="common">Human</name>
    <dbReference type="NCBI Taxonomy" id="9606"/>
    <lineage>
        <taxon>Eukaryota</taxon>
        <taxon>Metazoa</taxon>
        <taxon>Chordata</taxon>
        <taxon>Craniata</taxon>
        <taxon>Vertebrata</taxon>
        <taxon>Euteleostomi</taxon>
        <taxon>Mammalia</taxon>
        <taxon>Eutheria</taxon>
        <taxon>Euarchontoglires</taxon>
        <taxon>Primates</taxon>
        <taxon>Haplorrhini</taxon>
        <taxon>Catarrhini</taxon>
        <taxon>Hominidae</taxon>
        <taxon>Homo</taxon>
    </lineage>
</organism>
<dbReference type="GO" id="GO:0005509">
    <property type="term" value="F:calcium ion binding"/>
    <property type="evidence" value="ECO:0007669"/>
    <property type="project" value="InterPro"/>
</dbReference>
<dbReference type="SUPFAM" id="SSF46966">
    <property type="entry name" value="Spectrin repeat"/>
    <property type="match status" value="3"/>
</dbReference>
<evidence type="ECO:0000256" key="3">
    <source>
        <dbReference type="ARBA" id="ARBA00022837"/>
    </source>
</evidence>
<dbReference type="InterPro" id="IPR002017">
    <property type="entry name" value="Spectrin_repeat"/>
</dbReference>
<proteinExistence type="evidence at transcript level"/>
<dbReference type="SMART" id="SM00150">
    <property type="entry name" value="SPEC"/>
    <property type="match status" value="3"/>
</dbReference>
<dbReference type="GO" id="GO:0044877">
    <property type="term" value="F:protein-containing complex binding"/>
    <property type="evidence" value="ECO:0007669"/>
    <property type="project" value="UniProtKB-ARBA"/>
</dbReference>
<feature type="coiled-coil region" evidence="5">
    <location>
        <begin position="61"/>
        <end position="95"/>
    </location>
</feature>
<evidence type="ECO:0000313" key="7">
    <source>
        <dbReference type="EMBL" id="BAH11999.1"/>
    </source>
</evidence>
<dbReference type="MINT" id="B7Z2W3"/>
<dbReference type="Pfam" id="PF00435">
    <property type="entry name" value="Spectrin"/>
    <property type="match status" value="3"/>
</dbReference>
<dbReference type="InterPro" id="IPR018159">
    <property type="entry name" value="Spectrin/alpha-actinin"/>
</dbReference>
<dbReference type="InterPro" id="IPR002048">
    <property type="entry name" value="EF_hand_dom"/>
</dbReference>